<evidence type="ECO:0000313" key="1">
    <source>
        <dbReference type="EMBL" id="MFC0687330.1"/>
    </source>
</evidence>
<dbReference type="Proteomes" id="UP001589858">
    <property type="component" value="Unassembled WGS sequence"/>
</dbReference>
<proteinExistence type="predicted"/>
<comment type="caution">
    <text evidence="1">The sequence shown here is derived from an EMBL/GenBank/DDBJ whole genome shotgun (WGS) entry which is preliminary data.</text>
</comment>
<dbReference type="EMBL" id="JBHLTM010000085">
    <property type="protein sequence ID" value="MFC0687330.1"/>
    <property type="molecule type" value="Genomic_DNA"/>
</dbReference>
<gene>
    <name evidence="1" type="ORF">ACFFF8_22335</name>
</gene>
<sequence>MPSDRIPRSTAEIVAAAAARGLTIPPECLEGVAANLALLARHAQVLHGPACDGAAQ</sequence>
<dbReference type="Pfam" id="PF13318">
    <property type="entry name" value="AtzG-like"/>
    <property type="match status" value="1"/>
</dbReference>
<protein>
    <submittedName>
        <fullName evidence="1">AtzG-like protein</fullName>
    </submittedName>
</protein>
<name>A0ABV6SDJ6_9SPHN</name>
<accession>A0ABV6SDJ6</accession>
<keyword evidence="2" id="KW-1185">Reference proteome</keyword>
<organism evidence="1 2">
    <name type="scientific">Novosphingobium clariflavum</name>
    <dbReference type="NCBI Taxonomy" id="2029884"/>
    <lineage>
        <taxon>Bacteria</taxon>
        <taxon>Pseudomonadati</taxon>
        <taxon>Pseudomonadota</taxon>
        <taxon>Alphaproteobacteria</taxon>
        <taxon>Sphingomonadales</taxon>
        <taxon>Sphingomonadaceae</taxon>
        <taxon>Novosphingobium</taxon>
    </lineage>
</organism>
<evidence type="ECO:0000313" key="2">
    <source>
        <dbReference type="Proteomes" id="UP001589858"/>
    </source>
</evidence>
<dbReference type="InterPro" id="IPR025148">
    <property type="entry name" value="AtzG-like"/>
</dbReference>
<reference evidence="1 2" key="1">
    <citation type="submission" date="2024-09" db="EMBL/GenBank/DDBJ databases">
        <authorList>
            <person name="Sun Q."/>
            <person name="Mori K."/>
        </authorList>
    </citation>
    <scope>NUCLEOTIDE SEQUENCE [LARGE SCALE GENOMIC DNA]</scope>
    <source>
        <strain evidence="1 2">CICC 11035S</strain>
    </source>
</reference>
<dbReference type="RefSeq" id="WP_267219997.1">
    <property type="nucleotide sequence ID" value="NZ_JAPCWC010000005.1"/>
</dbReference>